<dbReference type="InterPro" id="IPR012337">
    <property type="entry name" value="RNaseH-like_sf"/>
</dbReference>
<evidence type="ECO:0000256" key="2">
    <source>
        <dbReference type="ARBA" id="ARBA00022723"/>
    </source>
</evidence>
<keyword evidence="4" id="KW-0862">Zinc</keyword>
<sequence length="384" mass="44011">MDLETVGNEIVDEMNVVDLENETIQGENELRRTENDVLPKSKKAKASSAYCQVMMDLQGRLENLTIDKKVSTSMCATAIIAHDLPYKFVEFQKVRDWMKYLNPDFSHISRNTAKANVDEMFKTKKEALKKELANIPSIISLTFDMWATCTSEGYICLTAHYVDSNWNLKMHDLNLIVQEGLKVLGDALGKIRESVKYVKGFEGRMKKFKECIELIGGVETSAEEDWKRGDKICTFLLPFYETTNLISGTSYPTSNLYFLQIWKIQCVLMASIKDEDTLIRDMSERMMIKFEKYWSDYSVVLALGAVLDPRIKLTSLKYMYEKVDSLTLTIKTNEIKQKLYTLFEMYRRLHTSSSTTSQTPSSITRGESSSHALTKSLFNVCSLL</sequence>
<keyword evidence="9" id="KW-1185">Reference proteome</keyword>
<dbReference type="GO" id="GO:0003677">
    <property type="term" value="F:DNA binding"/>
    <property type="evidence" value="ECO:0007669"/>
    <property type="project" value="UniProtKB-KW"/>
</dbReference>
<evidence type="ECO:0000313" key="8">
    <source>
        <dbReference type="EMBL" id="KAI5408773.1"/>
    </source>
</evidence>
<dbReference type="GO" id="GO:0008270">
    <property type="term" value="F:zinc ion binding"/>
    <property type="evidence" value="ECO:0007669"/>
    <property type="project" value="UniProtKB-KW"/>
</dbReference>
<reference evidence="8 9" key="1">
    <citation type="journal article" date="2022" name="Nat. Genet.">
        <title>Improved pea reference genome and pan-genome highlight genomic features and evolutionary characteristics.</title>
        <authorList>
            <person name="Yang T."/>
            <person name="Liu R."/>
            <person name="Luo Y."/>
            <person name="Hu S."/>
            <person name="Wang D."/>
            <person name="Wang C."/>
            <person name="Pandey M.K."/>
            <person name="Ge S."/>
            <person name="Xu Q."/>
            <person name="Li N."/>
            <person name="Li G."/>
            <person name="Huang Y."/>
            <person name="Saxena R.K."/>
            <person name="Ji Y."/>
            <person name="Li M."/>
            <person name="Yan X."/>
            <person name="He Y."/>
            <person name="Liu Y."/>
            <person name="Wang X."/>
            <person name="Xiang C."/>
            <person name="Varshney R.K."/>
            <person name="Ding H."/>
            <person name="Gao S."/>
            <person name="Zong X."/>
        </authorList>
    </citation>
    <scope>NUCLEOTIDE SEQUENCE [LARGE SCALE GENOMIC DNA]</scope>
    <source>
        <strain evidence="8 9">cv. Zhongwan 6</strain>
    </source>
</reference>
<comment type="caution">
    <text evidence="8">The sequence shown here is derived from an EMBL/GenBank/DDBJ whole genome shotgun (WGS) entry which is preliminary data.</text>
</comment>
<dbReference type="Gramene" id="Psat05G0456500-T1">
    <property type="protein sequence ID" value="KAI5408773.1"/>
    <property type="gene ID" value="KIW84_054565"/>
</dbReference>
<keyword evidence="6" id="KW-0539">Nucleus</keyword>
<dbReference type="SUPFAM" id="SSF53098">
    <property type="entry name" value="Ribonuclease H-like"/>
    <property type="match status" value="1"/>
</dbReference>
<keyword evidence="3" id="KW-0863">Zinc-finger</keyword>
<dbReference type="AlphaFoldDB" id="A0A9D5AHL4"/>
<evidence type="ECO:0000259" key="7">
    <source>
        <dbReference type="Pfam" id="PF14372"/>
    </source>
</evidence>
<evidence type="ECO:0000256" key="6">
    <source>
        <dbReference type="ARBA" id="ARBA00023242"/>
    </source>
</evidence>
<evidence type="ECO:0000256" key="4">
    <source>
        <dbReference type="ARBA" id="ARBA00022833"/>
    </source>
</evidence>
<evidence type="ECO:0000313" key="9">
    <source>
        <dbReference type="Proteomes" id="UP001058974"/>
    </source>
</evidence>
<dbReference type="InterPro" id="IPR025525">
    <property type="entry name" value="hAT-like_transposase_RNase-H"/>
</dbReference>
<protein>
    <recommendedName>
        <fullName evidence="7">hAT-like transposase RNase-H fold domain-containing protein</fullName>
    </recommendedName>
</protein>
<evidence type="ECO:0000256" key="3">
    <source>
        <dbReference type="ARBA" id="ARBA00022771"/>
    </source>
</evidence>
<proteinExistence type="predicted"/>
<organism evidence="8 9">
    <name type="scientific">Pisum sativum</name>
    <name type="common">Garden pea</name>
    <name type="synonym">Lathyrus oleraceus</name>
    <dbReference type="NCBI Taxonomy" id="3888"/>
    <lineage>
        <taxon>Eukaryota</taxon>
        <taxon>Viridiplantae</taxon>
        <taxon>Streptophyta</taxon>
        <taxon>Embryophyta</taxon>
        <taxon>Tracheophyta</taxon>
        <taxon>Spermatophyta</taxon>
        <taxon>Magnoliopsida</taxon>
        <taxon>eudicotyledons</taxon>
        <taxon>Gunneridae</taxon>
        <taxon>Pentapetalae</taxon>
        <taxon>rosids</taxon>
        <taxon>fabids</taxon>
        <taxon>Fabales</taxon>
        <taxon>Fabaceae</taxon>
        <taxon>Papilionoideae</taxon>
        <taxon>50 kb inversion clade</taxon>
        <taxon>NPAAA clade</taxon>
        <taxon>Hologalegina</taxon>
        <taxon>IRL clade</taxon>
        <taxon>Fabeae</taxon>
        <taxon>Lathyrus</taxon>
    </lineage>
</organism>
<feature type="domain" description="hAT-like transposase RNase-H fold" evidence="7">
    <location>
        <begin position="247"/>
        <end position="346"/>
    </location>
</feature>
<name>A0A9D5AHL4_PEA</name>
<comment type="subcellular location">
    <subcellularLocation>
        <location evidence="1">Nucleus</location>
    </subcellularLocation>
</comment>
<accession>A0A9D5AHL4</accession>
<dbReference type="Pfam" id="PF14372">
    <property type="entry name" value="hAT-like_RNase-H"/>
    <property type="match status" value="1"/>
</dbReference>
<dbReference type="InterPro" id="IPR052035">
    <property type="entry name" value="ZnF_BED_domain_contain"/>
</dbReference>
<dbReference type="PANTHER" id="PTHR46481">
    <property type="entry name" value="ZINC FINGER BED DOMAIN-CONTAINING PROTEIN 4"/>
    <property type="match status" value="1"/>
</dbReference>
<dbReference type="Proteomes" id="UP001058974">
    <property type="component" value="Chromosome 5"/>
</dbReference>
<keyword evidence="5" id="KW-0238">DNA-binding</keyword>
<evidence type="ECO:0000256" key="5">
    <source>
        <dbReference type="ARBA" id="ARBA00023125"/>
    </source>
</evidence>
<dbReference type="GO" id="GO:0005634">
    <property type="term" value="C:nucleus"/>
    <property type="evidence" value="ECO:0007669"/>
    <property type="project" value="UniProtKB-SubCell"/>
</dbReference>
<dbReference type="PANTHER" id="PTHR46481:SF10">
    <property type="entry name" value="ZINC FINGER BED DOMAIN-CONTAINING PROTEIN 39"/>
    <property type="match status" value="1"/>
</dbReference>
<gene>
    <name evidence="8" type="ORF">KIW84_054565</name>
</gene>
<evidence type="ECO:0000256" key="1">
    <source>
        <dbReference type="ARBA" id="ARBA00004123"/>
    </source>
</evidence>
<keyword evidence="2" id="KW-0479">Metal-binding</keyword>
<dbReference type="EMBL" id="JAMSHJ010000005">
    <property type="protein sequence ID" value="KAI5408773.1"/>
    <property type="molecule type" value="Genomic_DNA"/>
</dbReference>